<dbReference type="Gene3D" id="2.60.120.10">
    <property type="entry name" value="Jelly Rolls"/>
    <property type="match status" value="1"/>
</dbReference>
<dbReference type="NCBIfam" id="TIGR04366">
    <property type="entry name" value="cupin_WbuC"/>
    <property type="match status" value="1"/>
</dbReference>
<sequence length="164" mass="18898">MHVKVFSQAQLQKLLLLASGSERLRAHFCLHNSHQDKVQRILIGLNKGTYIPPHFHKNHWEHFQVIDGDVDLFIFDIDGVVVDIIHLNSNGDSLLVEIEPHTIHTLVCRSQQAIVLEIKEGPFIESEAKVIPSWSYTEDYQMYSRNKIVSRLTNLTIGQDFKIM</sequence>
<reference evidence="2" key="1">
    <citation type="submission" date="2019-07" db="EMBL/GenBank/DDBJ databases">
        <title>Overview of O-antigen diversity of Escherichia albertii, an emerging enteropathogen; genetic structure, serology, and development of O-genotyping method.</title>
        <authorList>
            <person name="Ooka T."/>
            <person name="Seto K."/>
            <person name="Ogura Y."/>
            <person name="Iguchi A."/>
            <person name="Imura N."/>
            <person name="Honda M."/>
            <person name="Etoh Y."/>
            <person name="Ikeda T."/>
            <person name="Sugitani W."/>
            <person name="Konno T."/>
            <person name="Kawano K."/>
            <person name="Kudo Y."/>
            <person name="Murakami K."/>
            <person name="Hayashi T."/>
            <person name="Nishi J."/>
        </authorList>
    </citation>
    <scope>NUCLEOTIDE SEQUENCE</scope>
    <source>
        <strain evidence="2">Q16-2 al</strain>
    </source>
</reference>
<feature type="domain" description="Cupin fold metalloprotein WbuC cupin" evidence="1">
    <location>
        <begin position="7"/>
        <end position="86"/>
    </location>
</feature>
<proteinExistence type="predicted"/>
<dbReference type="AlphaFoldDB" id="A0A5A4U8T4"/>
<dbReference type="InterPro" id="IPR011051">
    <property type="entry name" value="RmlC_Cupin_sf"/>
</dbReference>
<dbReference type="InterPro" id="IPR046058">
    <property type="entry name" value="WbuC_cupin"/>
</dbReference>
<dbReference type="SUPFAM" id="SSF51182">
    <property type="entry name" value="RmlC-like cupins"/>
    <property type="match status" value="1"/>
</dbReference>
<evidence type="ECO:0000259" key="1">
    <source>
        <dbReference type="Pfam" id="PF19480"/>
    </source>
</evidence>
<dbReference type="EMBL" id="LC494340">
    <property type="protein sequence ID" value="BBM62858.1"/>
    <property type="molecule type" value="Genomic_DNA"/>
</dbReference>
<accession>A0A5A4U8T4</accession>
<dbReference type="InterPro" id="IPR027565">
    <property type="entry name" value="Cupin_WbuC"/>
</dbReference>
<evidence type="ECO:0000313" key="2">
    <source>
        <dbReference type="EMBL" id="BBM62858.1"/>
    </source>
</evidence>
<dbReference type="InterPro" id="IPR014710">
    <property type="entry name" value="RmlC-like_jellyroll"/>
</dbReference>
<protein>
    <submittedName>
        <fullName evidence="2">Predicted metalloprotein</fullName>
    </submittedName>
</protein>
<dbReference type="Pfam" id="PF19480">
    <property type="entry name" value="DUF6016"/>
    <property type="match status" value="1"/>
</dbReference>
<dbReference type="RefSeq" id="WP_149478798.1">
    <property type="nucleotide sequence ID" value="NZ_BJWV01000048.1"/>
</dbReference>
<organism evidence="2">
    <name type="scientific">Escherichia albertii</name>
    <dbReference type="NCBI Taxonomy" id="208962"/>
    <lineage>
        <taxon>Bacteria</taxon>
        <taxon>Pseudomonadati</taxon>
        <taxon>Pseudomonadota</taxon>
        <taxon>Gammaproteobacteria</taxon>
        <taxon>Enterobacterales</taxon>
        <taxon>Enterobacteriaceae</taxon>
        <taxon>Escherichia</taxon>
    </lineage>
</organism>
<dbReference type="CDD" id="cd07005">
    <property type="entry name" value="cupin_WbuC-like"/>
    <property type="match status" value="1"/>
</dbReference>
<name>A0A5A4U8T4_ESCAL</name>